<dbReference type="EMBL" id="JBHRTK010000014">
    <property type="protein sequence ID" value="MFC3207577.1"/>
    <property type="molecule type" value="Genomic_DNA"/>
</dbReference>
<comment type="caution">
    <text evidence="1">The sequence shown here is derived from an EMBL/GenBank/DDBJ whole genome shotgun (WGS) entry which is preliminary data.</text>
</comment>
<evidence type="ECO:0000313" key="2">
    <source>
        <dbReference type="Proteomes" id="UP001595583"/>
    </source>
</evidence>
<reference evidence="2" key="1">
    <citation type="journal article" date="2019" name="Int. J. Syst. Evol. Microbiol.">
        <title>The Global Catalogue of Microorganisms (GCM) 10K type strain sequencing project: providing services to taxonomists for standard genome sequencing and annotation.</title>
        <authorList>
            <consortium name="The Broad Institute Genomics Platform"/>
            <consortium name="The Broad Institute Genome Sequencing Center for Infectious Disease"/>
            <person name="Wu L."/>
            <person name="Ma J."/>
        </authorList>
    </citation>
    <scope>NUCLEOTIDE SEQUENCE [LARGE SCALE GENOMIC DNA]</scope>
    <source>
        <strain evidence="2">KCTC 52165</strain>
    </source>
</reference>
<organism evidence="1 2">
    <name type="scientific">Aquamicrobium soli</name>
    <dbReference type="NCBI Taxonomy" id="1811518"/>
    <lineage>
        <taxon>Bacteria</taxon>
        <taxon>Pseudomonadati</taxon>
        <taxon>Pseudomonadota</taxon>
        <taxon>Alphaproteobacteria</taxon>
        <taxon>Hyphomicrobiales</taxon>
        <taxon>Phyllobacteriaceae</taxon>
        <taxon>Aquamicrobium</taxon>
    </lineage>
</organism>
<gene>
    <name evidence="1" type="ORF">ACFOHJ_15235</name>
</gene>
<protein>
    <submittedName>
        <fullName evidence="1">Uncharacterized protein</fullName>
    </submittedName>
</protein>
<keyword evidence="2" id="KW-1185">Reference proteome</keyword>
<proteinExistence type="predicted"/>
<name>A0ABV7KD86_9HYPH</name>
<dbReference type="Proteomes" id="UP001595583">
    <property type="component" value="Unassembled WGS sequence"/>
</dbReference>
<accession>A0ABV7KD86</accession>
<evidence type="ECO:0000313" key="1">
    <source>
        <dbReference type="EMBL" id="MFC3207577.1"/>
    </source>
</evidence>
<dbReference type="RefSeq" id="WP_378221895.1">
    <property type="nucleotide sequence ID" value="NZ_JBHRTK010000014.1"/>
</dbReference>
<sequence length="221" mass="23821">MDFLNRSSANDSPHRWVEHQHVSGRAACGGLALLAPLCAAREARNAVSAHGGHDPSRSEISVGSSLLPIKDPCVRCVERVVAICSCHDRVSSMIGLWDNMDQSKDFDVLVLASITSGTPLIDSYAELHEAVEFILGHIIWRHEYGASREVAAKLICARYPDLPADTAVTPSAVVAELSNRHGATLRMPMGNLQRTASPLQTLMDIYVAQGVRCTRAVGGRG</sequence>